<protein>
    <recommendedName>
        <fullName evidence="3">WxL domain-containing protein</fullName>
    </recommendedName>
</protein>
<name>A0A0R2BL05_9LACO</name>
<dbReference type="AlphaFoldDB" id="A0A0R2BL05"/>
<evidence type="ECO:0008006" key="3">
    <source>
        <dbReference type="Google" id="ProtNLM"/>
    </source>
</evidence>
<accession>A0A0R2BL05</accession>
<dbReference type="EMBL" id="AYYK01000001">
    <property type="protein sequence ID" value="KRM79840.1"/>
    <property type="molecule type" value="Genomic_DNA"/>
</dbReference>
<evidence type="ECO:0000313" key="1">
    <source>
        <dbReference type="EMBL" id="KRM79840.1"/>
    </source>
</evidence>
<sequence>MIPLAKAQSVRADPIVTGTNQTQASIKIVASPLNLEKVTMPTFGKHRLTGKTQILTSLNDLEINVSDKRYDQTNPWVLQYELSTFNDHDHTLGQKVQLALGQGELTATKAQNLTYQSSAQRLYPAQQKRLVTVADEQRQYRYTIPAAKIKLTVPGNIQAGDYAAKQTVTLFDIAQAK</sequence>
<evidence type="ECO:0000313" key="2">
    <source>
        <dbReference type="Proteomes" id="UP000051813"/>
    </source>
</evidence>
<dbReference type="STRING" id="1423738.FC84_GL000537"/>
<comment type="caution">
    <text evidence="1">The sequence shown here is derived from an EMBL/GenBank/DDBJ whole genome shotgun (WGS) entry which is preliminary data.</text>
</comment>
<organism evidence="1 2">
    <name type="scientific">Lapidilactobacillus dextrinicus DSM 20335</name>
    <dbReference type="NCBI Taxonomy" id="1423738"/>
    <lineage>
        <taxon>Bacteria</taxon>
        <taxon>Bacillati</taxon>
        <taxon>Bacillota</taxon>
        <taxon>Bacilli</taxon>
        <taxon>Lactobacillales</taxon>
        <taxon>Lactobacillaceae</taxon>
        <taxon>Lapidilactobacillus</taxon>
    </lineage>
</organism>
<dbReference type="PATRIC" id="fig|1423738.3.peg.547"/>
<keyword evidence="2" id="KW-1185">Reference proteome</keyword>
<proteinExistence type="predicted"/>
<gene>
    <name evidence="1" type="ORF">FC84_GL000537</name>
</gene>
<dbReference type="Proteomes" id="UP000051813">
    <property type="component" value="Unassembled WGS sequence"/>
</dbReference>
<reference evidence="1 2" key="1">
    <citation type="journal article" date="2015" name="Genome Announc.">
        <title>Expanding the biotechnology potential of lactobacilli through comparative genomics of 213 strains and associated genera.</title>
        <authorList>
            <person name="Sun Z."/>
            <person name="Harris H.M."/>
            <person name="McCann A."/>
            <person name="Guo C."/>
            <person name="Argimon S."/>
            <person name="Zhang W."/>
            <person name="Yang X."/>
            <person name="Jeffery I.B."/>
            <person name="Cooney J.C."/>
            <person name="Kagawa T.F."/>
            <person name="Liu W."/>
            <person name="Song Y."/>
            <person name="Salvetti E."/>
            <person name="Wrobel A."/>
            <person name="Rasinkangas P."/>
            <person name="Parkhill J."/>
            <person name="Rea M.C."/>
            <person name="O'Sullivan O."/>
            <person name="Ritari J."/>
            <person name="Douillard F.P."/>
            <person name="Paul Ross R."/>
            <person name="Yang R."/>
            <person name="Briner A.E."/>
            <person name="Felis G.E."/>
            <person name="de Vos W.M."/>
            <person name="Barrangou R."/>
            <person name="Klaenhammer T.R."/>
            <person name="Caufield P.W."/>
            <person name="Cui Y."/>
            <person name="Zhang H."/>
            <person name="O'Toole P.W."/>
        </authorList>
    </citation>
    <scope>NUCLEOTIDE SEQUENCE [LARGE SCALE GENOMIC DNA]</scope>
    <source>
        <strain evidence="1 2">DSM 20335</strain>
    </source>
</reference>